<reference evidence="3" key="1">
    <citation type="submission" date="2016-04" db="EMBL/GenBank/DDBJ databases">
        <authorList>
            <person name="Quiroz-Castaneda R.E."/>
            <person name="Martinez-Ocampo F."/>
        </authorList>
    </citation>
    <scope>NUCLEOTIDE SEQUENCE [LARGE SCALE GENOMIC DNA]</scope>
    <source>
        <strain evidence="3">INIFAP01</strain>
    </source>
</reference>
<protein>
    <submittedName>
        <fullName evidence="2">Uncharacterized protein</fullName>
    </submittedName>
</protein>
<evidence type="ECO:0000313" key="2">
    <source>
        <dbReference type="EMBL" id="OAL10036.1"/>
    </source>
</evidence>
<accession>A0A1A9QDK4</accession>
<dbReference type="RefSeq" id="WP_187150422.1">
    <property type="nucleotide sequence ID" value="NZ_LWUJ01000012.1"/>
</dbReference>
<keyword evidence="1" id="KW-1133">Transmembrane helix</keyword>
<proteinExistence type="predicted"/>
<dbReference type="STRING" id="432608.A6V39_03925"/>
<dbReference type="Proteomes" id="UP000077623">
    <property type="component" value="Unassembled WGS sequence"/>
</dbReference>
<comment type="caution">
    <text evidence="2">The sequence shown here is derived from an EMBL/GenBank/DDBJ whole genome shotgun (WGS) entry which is preliminary data.</text>
</comment>
<dbReference type="EMBL" id="LWUJ01000012">
    <property type="protein sequence ID" value="OAL10036.1"/>
    <property type="molecule type" value="Genomic_DNA"/>
</dbReference>
<gene>
    <name evidence="2" type="ORF">A6V39_03925</name>
</gene>
<evidence type="ECO:0000256" key="1">
    <source>
        <dbReference type="SAM" id="Phobius"/>
    </source>
</evidence>
<keyword evidence="1" id="KW-0472">Membrane</keyword>
<sequence length="213" mass="24472">MLYHLTKRLFSRLAGANLVTKSTVGVGIIGILSALSYGIYALTSSSEAIINNIERYLKEEKFTLTGQNETAQWNKAFSTYELEKDGFEIGEISSGEDIKKWCNNTLKQEIKSKDDENFKKAKMWCVHYKTIKEYSGKKKVFVKVEELNGKLGEFPLEIQTEINKFSVEAKKNADGIKIRKWCLKNAKRRFTNRRNNYYKSIDTYCLKASSTIS</sequence>
<keyword evidence="3" id="KW-1185">Reference proteome</keyword>
<organism evidence="2 3">
    <name type="scientific">Candidatus Mycoplasma haematobovis</name>
    <dbReference type="NCBI Taxonomy" id="432608"/>
    <lineage>
        <taxon>Bacteria</taxon>
        <taxon>Bacillati</taxon>
        <taxon>Mycoplasmatota</taxon>
        <taxon>Mollicutes</taxon>
        <taxon>Mycoplasmataceae</taxon>
        <taxon>Mycoplasma</taxon>
    </lineage>
</organism>
<feature type="transmembrane region" description="Helical" evidence="1">
    <location>
        <begin position="21"/>
        <end position="42"/>
    </location>
</feature>
<evidence type="ECO:0000313" key="3">
    <source>
        <dbReference type="Proteomes" id="UP000077623"/>
    </source>
</evidence>
<dbReference type="AlphaFoldDB" id="A0A1A9QDK4"/>
<name>A0A1A9QDK4_9MOLU</name>
<keyword evidence="1" id="KW-0812">Transmembrane</keyword>